<dbReference type="InterPro" id="IPR018044">
    <property type="entry name" value="Peptidase_S11"/>
</dbReference>
<proteinExistence type="inferred from homology"/>
<keyword evidence="5 19" id="KW-0121">Carboxypeptidase</keyword>
<dbReference type="Pfam" id="PF07943">
    <property type="entry name" value="PBP5_C"/>
    <property type="match status" value="1"/>
</dbReference>
<dbReference type="InterPro" id="IPR015956">
    <property type="entry name" value="Peniciliin-bd_prot_C_sf"/>
</dbReference>
<protein>
    <recommendedName>
        <fullName evidence="4">serine-type D-Ala-D-Ala carboxypeptidase</fullName>
        <ecNumber evidence="4">3.4.16.4</ecNumber>
    </recommendedName>
</protein>
<reference evidence="19" key="1">
    <citation type="submission" date="2012-02" db="EMBL/GenBank/DDBJ databases">
        <title>The complete genome of Frateuria aurantia DSM 6220.</title>
        <authorList>
            <consortium name="US DOE Joint Genome Institute (JGI-PGF)"/>
            <person name="Lucas S."/>
            <person name="Copeland A."/>
            <person name="Lapidus A."/>
            <person name="Glavina del Rio T."/>
            <person name="Dalin E."/>
            <person name="Tice H."/>
            <person name="Bruce D."/>
            <person name="Goodwin L."/>
            <person name="Pitluck S."/>
            <person name="Peters L."/>
            <person name="Ovchinnikova G."/>
            <person name="Teshima H."/>
            <person name="Kyrpides N."/>
            <person name="Mavromatis K."/>
            <person name="Ivanova N."/>
            <person name="Brettin T."/>
            <person name="Detter J.C."/>
            <person name="Han C."/>
            <person name="Larimer F."/>
            <person name="Land M."/>
            <person name="Hauser L."/>
            <person name="Markowitz V."/>
            <person name="Cheng J.-F."/>
            <person name="Hugenholtz P."/>
            <person name="Woyke T."/>
            <person name="Wu D."/>
            <person name="Brambilla E."/>
            <person name="Klenk H.-P."/>
            <person name="Eisen J.A."/>
        </authorList>
    </citation>
    <scope>NUCLEOTIDE SEQUENCE</scope>
    <source>
        <strain evidence="19">DSM 6220</strain>
    </source>
</reference>
<comment type="function">
    <text evidence="1">Removes C-terminal D-alanyl residues from sugar-peptide cell wall precursors.</text>
</comment>
<dbReference type="GO" id="GO:0071555">
    <property type="term" value="P:cell wall organization"/>
    <property type="evidence" value="ECO:0007669"/>
    <property type="project" value="UniProtKB-KW"/>
</dbReference>
<dbReference type="GO" id="GO:0006508">
    <property type="term" value="P:proteolysis"/>
    <property type="evidence" value="ECO:0007669"/>
    <property type="project" value="UniProtKB-KW"/>
</dbReference>
<organism evidence="19 20">
    <name type="scientific">Frateuria aurantia (strain ATCC 33424 / DSM 6220 / KCTC 2777 / LMG 1558 / NBRC 3245 / NCIMB 13370)</name>
    <name type="common">Acetobacter aurantius</name>
    <dbReference type="NCBI Taxonomy" id="767434"/>
    <lineage>
        <taxon>Bacteria</taxon>
        <taxon>Pseudomonadati</taxon>
        <taxon>Pseudomonadota</taxon>
        <taxon>Gammaproteobacteria</taxon>
        <taxon>Lysobacterales</taxon>
        <taxon>Rhodanobacteraceae</taxon>
        <taxon>Frateuria</taxon>
    </lineage>
</organism>
<evidence type="ECO:0000313" key="20">
    <source>
        <dbReference type="Proteomes" id="UP000005234"/>
    </source>
</evidence>
<dbReference type="UniPathway" id="UPA00219"/>
<evidence type="ECO:0000256" key="1">
    <source>
        <dbReference type="ARBA" id="ARBA00003217"/>
    </source>
</evidence>
<evidence type="ECO:0000313" key="19">
    <source>
        <dbReference type="EMBL" id="AFC85063.1"/>
    </source>
</evidence>
<evidence type="ECO:0000256" key="12">
    <source>
        <dbReference type="ARBA" id="ARBA00034000"/>
    </source>
</evidence>
<keyword evidence="9" id="KW-0133">Cell shape</keyword>
<dbReference type="InterPro" id="IPR037167">
    <property type="entry name" value="Peptidase_S11_C_sf"/>
</dbReference>
<dbReference type="EC" id="3.4.16.4" evidence="4"/>
<dbReference type="eggNOG" id="COG1686">
    <property type="taxonomic scope" value="Bacteria"/>
</dbReference>
<dbReference type="STRING" id="767434.Fraau_0581"/>
<dbReference type="SUPFAM" id="SSF69189">
    <property type="entry name" value="Penicillin-binding protein associated domain"/>
    <property type="match status" value="1"/>
</dbReference>
<dbReference type="Pfam" id="PF00768">
    <property type="entry name" value="Peptidase_S11"/>
    <property type="match status" value="1"/>
</dbReference>
<dbReference type="GO" id="GO:0008360">
    <property type="term" value="P:regulation of cell shape"/>
    <property type="evidence" value="ECO:0007669"/>
    <property type="project" value="UniProtKB-KW"/>
</dbReference>
<dbReference type="HOGENOM" id="CLU_027070_8_1_6"/>
<feature type="chain" id="PRO_5003614940" description="serine-type D-Ala-D-Ala carboxypeptidase" evidence="17">
    <location>
        <begin position="24"/>
        <end position="444"/>
    </location>
</feature>
<feature type="active site" evidence="13">
    <location>
        <position position="178"/>
    </location>
</feature>
<dbReference type="PANTHER" id="PTHR21581:SF6">
    <property type="entry name" value="TRAFFICKING PROTEIN PARTICLE COMPLEX SUBUNIT 12"/>
    <property type="match status" value="1"/>
</dbReference>
<feature type="compositionally biased region" description="Pro residues" evidence="16">
    <location>
        <begin position="32"/>
        <end position="59"/>
    </location>
</feature>
<evidence type="ECO:0000256" key="11">
    <source>
        <dbReference type="ARBA" id="ARBA00023316"/>
    </source>
</evidence>
<dbReference type="Proteomes" id="UP000005234">
    <property type="component" value="Chromosome"/>
</dbReference>
<evidence type="ECO:0000256" key="8">
    <source>
        <dbReference type="ARBA" id="ARBA00022801"/>
    </source>
</evidence>
<comment type="catalytic activity">
    <reaction evidence="12">
        <text>Preferential cleavage: (Ac)2-L-Lys-D-Ala-|-D-Ala. Also transpeptidation of peptidyl-alanyl moieties that are N-acyl substituents of D-alanine.</text>
        <dbReference type="EC" id="3.4.16.4"/>
    </reaction>
</comment>
<sequence length="444" mass="47170">MSLHLRTLTALAAAIMAVTGATAVIAQQAPPPIPAPNQMPSMPTPIPSPNQAPPVPTPNLVPTAGPRPEAPKAPEIPVPPPPDVDAQSWVLMDYATGQVLASKDPDTRLAPASLTKIMTDYVVSAELANNKIHMTDPVFISENAWRGGGAGTDGSTSFLKLNSHVPLKDLLYGLIIQSGNDAAIALAEHVAGSEQAFVGLMNAYAQQLGMVNTHYSDASGYPVDDHYSSAHDIAILSRALIRNFPEDYAISAVKEFQWNGITQHNRNTLLWRDPSVDGIKTGHTAAAGFCLAASAKQGGSRMIAIVMHSSGEKSRADAALALLNYGFRFYETHVLYSAGKPLASPRLWKGQSSTLPVGVADDVIVTVKRGDYSKLSANMDLPSTLVAPFTKGQQIGTLHITEAGKPLQDVPLVALADAPQGGFLARLWDSLLLWFHSSKKSDAK</sequence>
<name>H8L5A6_FRAAD</name>
<gene>
    <name evidence="19" type="ordered locus">Fraau_0581</name>
</gene>
<dbReference type="PRINTS" id="PR00725">
    <property type="entry name" value="DADACBPTASE1"/>
</dbReference>
<dbReference type="PANTHER" id="PTHR21581">
    <property type="entry name" value="D-ALANYL-D-ALANINE CARBOXYPEPTIDASE"/>
    <property type="match status" value="1"/>
</dbReference>
<dbReference type="Gene3D" id="2.60.410.10">
    <property type="entry name" value="D-Ala-D-Ala carboxypeptidase, C-terminal domain"/>
    <property type="match status" value="1"/>
</dbReference>
<dbReference type="EMBL" id="CP003350">
    <property type="protein sequence ID" value="AFC85063.1"/>
    <property type="molecule type" value="Genomic_DNA"/>
</dbReference>
<dbReference type="GO" id="GO:0009002">
    <property type="term" value="F:serine-type D-Ala-D-Ala carboxypeptidase activity"/>
    <property type="evidence" value="ECO:0007669"/>
    <property type="project" value="UniProtKB-EC"/>
</dbReference>
<keyword evidence="8" id="KW-0378">Hydrolase</keyword>
<evidence type="ECO:0000256" key="10">
    <source>
        <dbReference type="ARBA" id="ARBA00022984"/>
    </source>
</evidence>
<comment type="similarity">
    <text evidence="3 15">Belongs to the peptidase S11 family.</text>
</comment>
<dbReference type="GO" id="GO:0009252">
    <property type="term" value="P:peptidoglycan biosynthetic process"/>
    <property type="evidence" value="ECO:0007669"/>
    <property type="project" value="UniProtKB-UniPathway"/>
</dbReference>
<evidence type="ECO:0000256" key="17">
    <source>
        <dbReference type="SAM" id="SignalP"/>
    </source>
</evidence>
<evidence type="ECO:0000256" key="5">
    <source>
        <dbReference type="ARBA" id="ARBA00022645"/>
    </source>
</evidence>
<comment type="pathway">
    <text evidence="2">Cell wall biogenesis; peptidoglycan biosynthesis.</text>
</comment>
<feature type="domain" description="Peptidase S11 D-Ala-D-Ala carboxypeptidase A C-terminal" evidence="18">
    <location>
        <begin position="330"/>
        <end position="420"/>
    </location>
</feature>
<evidence type="ECO:0000256" key="9">
    <source>
        <dbReference type="ARBA" id="ARBA00022960"/>
    </source>
</evidence>
<feature type="active site" description="Proton acceptor" evidence="13">
    <location>
        <position position="116"/>
    </location>
</feature>
<dbReference type="KEGG" id="fau:Fraau_0581"/>
<evidence type="ECO:0000256" key="2">
    <source>
        <dbReference type="ARBA" id="ARBA00004752"/>
    </source>
</evidence>
<evidence type="ECO:0000256" key="7">
    <source>
        <dbReference type="ARBA" id="ARBA00022729"/>
    </source>
</evidence>
<evidence type="ECO:0000256" key="13">
    <source>
        <dbReference type="PIRSR" id="PIRSR618044-1"/>
    </source>
</evidence>
<dbReference type="SUPFAM" id="SSF56601">
    <property type="entry name" value="beta-lactamase/transpeptidase-like"/>
    <property type="match status" value="1"/>
</dbReference>
<accession>H8L5A6</accession>
<keyword evidence="10" id="KW-0573">Peptidoglycan synthesis</keyword>
<evidence type="ECO:0000256" key="3">
    <source>
        <dbReference type="ARBA" id="ARBA00007164"/>
    </source>
</evidence>
<feature type="region of interest" description="Disordered" evidence="16">
    <location>
        <begin position="32"/>
        <end position="80"/>
    </location>
</feature>
<feature type="signal peptide" evidence="17">
    <location>
        <begin position="1"/>
        <end position="23"/>
    </location>
</feature>
<dbReference type="InterPro" id="IPR012907">
    <property type="entry name" value="Peptidase_S11_C"/>
</dbReference>
<dbReference type="InterPro" id="IPR001967">
    <property type="entry name" value="Peptidase_S11_N"/>
</dbReference>
<dbReference type="Gene3D" id="3.40.710.10">
    <property type="entry name" value="DD-peptidase/beta-lactamase superfamily"/>
    <property type="match status" value="1"/>
</dbReference>
<feature type="active site" description="Acyl-ester intermediate" evidence="13">
    <location>
        <position position="113"/>
    </location>
</feature>
<dbReference type="RefSeq" id="WP_014402069.1">
    <property type="nucleotide sequence ID" value="NC_017033.1"/>
</dbReference>
<keyword evidence="20" id="KW-1185">Reference proteome</keyword>
<feature type="binding site" evidence="14">
    <location>
        <position position="280"/>
    </location>
    <ligand>
        <name>substrate</name>
    </ligand>
</feature>
<keyword evidence="7 17" id="KW-0732">Signal</keyword>
<dbReference type="SMART" id="SM00936">
    <property type="entry name" value="PBP5_C"/>
    <property type="match status" value="1"/>
</dbReference>
<evidence type="ECO:0000256" key="16">
    <source>
        <dbReference type="SAM" id="MobiDB-lite"/>
    </source>
</evidence>
<keyword evidence="11" id="KW-0961">Cell wall biogenesis/degradation</keyword>
<keyword evidence="6" id="KW-0645">Protease</keyword>
<dbReference type="AlphaFoldDB" id="H8L5A6"/>
<evidence type="ECO:0000256" key="14">
    <source>
        <dbReference type="PIRSR" id="PIRSR618044-2"/>
    </source>
</evidence>
<evidence type="ECO:0000256" key="4">
    <source>
        <dbReference type="ARBA" id="ARBA00012448"/>
    </source>
</evidence>
<evidence type="ECO:0000256" key="6">
    <source>
        <dbReference type="ARBA" id="ARBA00022670"/>
    </source>
</evidence>
<evidence type="ECO:0000259" key="18">
    <source>
        <dbReference type="SMART" id="SM00936"/>
    </source>
</evidence>
<dbReference type="InterPro" id="IPR012338">
    <property type="entry name" value="Beta-lactam/transpept-like"/>
</dbReference>
<evidence type="ECO:0000256" key="15">
    <source>
        <dbReference type="RuleBase" id="RU004016"/>
    </source>
</evidence>